<dbReference type="EMBL" id="JBANQN010000010">
    <property type="protein sequence ID" value="KAK6777358.1"/>
    <property type="molecule type" value="Genomic_DNA"/>
</dbReference>
<evidence type="ECO:0000313" key="2">
    <source>
        <dbReference type="Proteomes" id="UP001371456"/>
    </source>
</evidence>
<evidence type="ECO:0000313" key="1">
    <source>
        <dbReference type="EMBL" id="KAK6777358.1"/>
    </source>
</evidence>
<protein>
    <submittedName>
        <fullName evidence="1">Uncharacterized protein</fullName>
    </submittedName>
</protein>
<dbReference type="AlphaFoldDB" id="A0AAN8Y591"/>
<dbReference type="InterPro" id="IPR036691">
    <property type="entry name" value="Endo/exonu/phosph_ase_sf"/>
</dbReference>
<dbReference type="Gene3D" id="3.60.10.10">
    <property type="entry name" value="Endonuclease/exonuclease/phosphatase"/>
    <property type="match status" value="1"/>
</dbReference>
<gene>
    <name evidence="1" type="ORF">RDI58_024075</name>
</gene>
<dbReference type="PANTHER" id="PTHR33710">
    <property type="entry name" value="BNAC02G09200D PROTEIN"/>
    <property type="match status" value="1"/>
</dbReference>
<keyword evidence="2" id="KW-1185">Reference proteome</keyword>
<reference evidence="1 2" key="1">
    <citation type="submission" date="2024-02" db="EMBL/GenBank/DDBJ databases">
        <title>de novo genome assembly of Solanum bulbocastanum strain 11H21.</title>
        <authorList>
            <person name="Hosaka A.J."/>
        </authorList>
    </citation>
    <scope>NUCLEOTIDE SEQUENCE [LARGE SCALE GENOMIC DNA]</scope>
    <source>
        <tissue evidence="1">Young leaves</tissue>
    </source>
</reference>
<dbReference type="SUPFAM" id="SSF56219">
    <property type="entry name" value="DNase I-like"/>
    <property type="match status" value="1"/>
</dbReference>
<proteinExistence type="predicted"/>
<accession>A0AAN8Y591</accession>
<dbReference type="PANTHER" id="PTHR33710:SF78">
    <property type="entry name" value="ENDONUCLEASE_EXONUCLEASE_PHOSPHATASE DOMAIN-CONTAINING PROTEIN"/>
    <property type="match status" value="1"/>
</dbReference>
<comment type="caution">
    <text evidence="1">The sequence shown here is derived from an EMBL/GenBank/DDBJ whole genome shotgun (WGS) entry which is preliminary data.</text>
</comment>
<sequence>MLQAIHRSHRKPWLVLGDFTVILHAEDRIGDNPISLTDVVDFATCIDDCGLIEHPHQDNQYTWSDKGGEARIYSKIDWALINDEWLTTMP</sequence>
<dbReference type="Proteomes" id="UP001371456">
    <property type="component" value="Unassembled WGS sequence"/>
</dbReference>
<name>A0AAN8Y591_SOLBU</name>
<organism evidence="1 2">
    <name type="scientific">Solanum bulbocastanum</name>
    <name type="common">Wild potato</name>
    <dbReference type="NCBI Taxonomy" id="147425"/>
    <lineage>
        <taxon>Eukaryota</taxon>
        <taxon>Viridiplantae</taxon>
        <taxon>Streptophyta</taxon>
        <taxon>Embryophyta</taxon>
        <taxon>Tracheophyta</taxon>
        <taxon>Spermatophyta</taxon>
        <taxon>Magnoliopsida</taxon>
        <taxon>eudicotyledons</taxon>
        <taxon>Gunneridae</taxon>
        <taxon>Pentapetalae</taxon>
        <taxon>asterids</taxon>
        <taxon>lamiids</taxon>
        <taxon>Solanales</taxon>
        <taxon>Solanaceae</taxon>
        <taxon>Solanoideae</taxon>
        <taxon>Solaneae</taxon>
        <taxon>Solanum</taxon>
    </lineage>
</organism>